<feature type="non-terminal residue" evidence="1">
    <location>
        <position position="1"/>
    </location>
</feature>
<evidence type="ECO:0000313" key="2">
    <source>
        <dbReference type="Proteomes" id="UP000789342"/>
    </source>
</evidence>
<name>A0A9N9BZC8_9GLOM</name>
<dbReference type="AlphaFoldDB" id="A0A9N9BZC8"/>
<keyword evidence="2" id="KW-1185">Reference proteome</keyword>
<comment type="caution">
    <text evidence="1">The sequence shown here is derived from an EMBL/GenBank/DDBJ whole genome shotgun (WGS) entry which is preliminary data.</text>
</comment>
<sequence>TMTNLQYIDLTSVPCFNTFTTYGFLSNLGKNHQIHTIEMSESLLKKLTAVNEWKIDEHCGRRRYYFRATQETQDNRPDRVHARKLDVIDCGPEKMSKIFQYYSFGI</sequence>
<gene>
    <name evidence="1" type="ORF">AMORRO_LOCUS7092</name>
</gene>
<dbReference type="Proteomes" id="UP000789342">
    <property type="component" value="Unassembled WGS sequence"/>
</dbReference>
<dbReference type="OrthoDB" id="2399447at2759"/>
<dbReference type="EMBL" id="CAJVPV010005118">
    <property type="protein sequence ID" value="CAG8585177.1"/>
    <property type="molecule type" value="Genomic_DNA"/>
</dbReference>
<proteinExistence type="predicted"/>
<reference evidence="1" key="1">
    <citation type="submission" date="2021-06" db="EMBL/GenBank/DDBJ databases">
        <authorList>
            <person name="Kallberg Y."/>
            <person name="Tangrot J."/>
            <person name="Rosling A."/>
        </authorList>
    </citation>
    <scope>NUCLEOTIDE SEQUENCE</scope>
    <source>
        <strain evidence="1">CL551</strain>
    </source>
</reference>
<accession>A0A9N9BZC8</accession>
<evidence type="ECO:0000313" key="1">
    <source>
        <dbReference type="EMBL" id="CAG8585177.1"/>
    </source>
</evidence>
<protein>
    <submittedName>
        <fullName evidence="1">13466_t:CDS:1</fullName>
    </submittedName>
</protein>
<organism evidence="1 2">
    <name type="scientific">Acaulospora morrowiae</name>
    <dbReference type="NCBI Taxonomy" id="94023"/>
    <lineage>
        <taxon>Eukaryota</taxon>
        <taxon>Fungi</taxon>
        <taxon>Fungi incertae sedis</taxon>
        <taxon>Mucoromycota</taxon>
        <taxon>Glomeromycotina</taxon>
        <taxon>Glomeromycetes</taxon>
        <taxon>Diversisporales</taxon>
        <taxon>Acaulosporaceae</taxon>
        <taxon>Acaulospora</taxon>
    </lineage>
</organism>